<dbReference type="InterPro" id="IPR009100">
    <property type="entry name" value="AcylCoA_DH/oxidase_NM_dom_sf"/>
</dbReference>
<dbReference type="InterPro" id="IPR009075">
    <property type="entry name" value="AcylCo_DH/oxidase_C"/>
</dbReference>
<keyword evidence="8" id="KW-1185">Reference proteome</keyword>
<dbReference type="Gene3D" id="2.40.110.10">
    <property type="entry name" value="Butyryl-CoA Dehydrogenase, subunit A, domain 2"/>
    <property type="match status" value="1"/>
</dbReference>
<keyword evidence="4" id="KW-0274">FAD</keyword>
<dbReference type="EMBL" id="JBHSAM010000034">
    <property type="protein sequence ID" value="MFC4102642.1"/>
    <property type="molecule type" value="Genomic_DNA"/>
</dbReference>
<dbReference type="PANTHER" id="PTHR43884:SF25">
    <property type="entry name" value="ACYL-COA DEHYDROGENASE YDBM-RELATED"/>
    <property type="match status" value="1"/>
</dbReference>
<feature type="domain" description="Acyl-CoA dehydrogenase/oxidase C-terminal" evidence="6">
    <location>
        <begin position="213"/>
        <end position="350"/>
    </location>
</feature>
<comment type="cofactor">
    <cofactor evidence="1">
        <name>FAD</name>
        <dbReference type="ChEBI" id="CHEBI:57692"/>
    </cofactor>
</comment>
<evidence type="ECO:0000313" key="8">
    <source>
        <dbReference type="Proteomes" id="UP001595715"/>
    </source>
</evidence>
<dbReference type="Gene3D" id="1.20.140.10">
    <property type="entry name" value="Butyryl-CoA Dehydrogenase, subunit A, domain 3"/>
    <property type="match status" value="1"/>
</dbReference>
<evidence type="ECO:0000256" key="3">
    <source>
        <dbReference type="ARBA" id="ARBA00022630"/>
    </source>
</evidence>
<sequence>MTYLSLSVNDLIEQGIHKATLPSPYGQAYSPSQYKDMLVRIAGHNPSLALSMSMHLLTVWGLSRIQTDFDRGHYFQEVSSRNSLFASPNDPVLYFRKLSDINPDKFPVKMTFVDGGVLVNGIRPYVSLEPFVQFLPIMSITRNPDTQENEIIFAMVHKSDPGVSVKKDWDTIAMSETHSNTVELKQVFLPTERIISRNAEIPLDMDIFPYLFRIGISSVYFAVAKTALEHVAQAIAPSISEFASRAFGLRQKLAEMKILLDTSESQLNRYCQLVESYLQGEPAPDITSVSLITKEYVLTSAERIVELAVDTMGVQAMQPQSLLYKLYRDVKANTFHLPRSDVLKEIIAKQKLGVLTIRSRWC</sequence>
<reference evidence="8" key="1">
    <citation type="journal article" date="2019" name="Int. J. Syst. Evol. Microbiol.">
        <title>The Global Catalogue of Microorganisms (GCM) 10K type strain sequencing project: providing services to taxonomists for standard genome sequencing and annotation.</title>
        <authorList>
            <consortium name="The Broad Institute Genomics Platform"/>
            <consortium name="The Broad Institute Genome Sequencing Center for Infectious Disease"/>
            <person name="Wu L."/>
            <person name="Ma J."/>
        </authorList>
    </citation>
    <scope>NUCLEOTIDE SEQUENCE [LARGE SCALE GENOMIC DNA]</scope>
    <source>
        <strain evidence="8">IBRC-M 10987</strain>
    </source>
</reference>
<accession>A0ABV8K9B2</accession>
<dbReference type="PANTHER" id="PTHR43884">
    <property type="entry name" value="ACYL-COA DEHYDROGENASE"/>
    <property type="match status" value="1"/>
</dbReference>
<evidence type="ECO:0000313" key="7">
    <source>
        <dbReference type="EMBL" id="MFC4102642.1"/>
    </source>
</evidence>
<organism evidence="7 8">
    <name type="scientific">Paenibacillus xanthanilyticus</name>
    <dbReference type="NCBI Taxonomy" id="1783531"/>
    <lineage>
        <taxon>Bacteria</taxon>
        <taxon>Bacillati</taxon>
        <taxon>Bacillota</taxon>
        <taxon>Bacilli</taxon>
        <taxon>Bacillales</taxon>
        <taxon>Paenibacillaceae</taxon>
        <taxon>Paenibacillus</taxon>
    </lineage>
</organism>
<dbReference type="InterPro" id="IPR037069">
    <property type="entry name" value="AcylCoA_DH/ox_N_sf"/>
</dbReference>
<gene>
    <name evidence="7" type="ORF">ACFOZ8_23755</name>
</gene>
<dbReference type="InterPro" id="IPR036250">
    <property type="entry name" value="AcylCo_DH-like_C"/>
</dbReference>
<evidence type="ECO:0000256" key="1">
    <source>
        <dbReference type="ARBA" id="ARBA00001974"/>
    </source>
</evidence>
<evidence type="ECO:0000256" key="5">
    <source>
        <dbReference type="ARBA" id="ARBA00023002"/>
    </source>
</evidence>
<evidence type="ECO:0000259" key="6">
    <source>
        <dbReference type="Pfam" id="PF00441"/>
    </source>
</evidence>
<dbReference type="SUPFAM" id="SSF56645">
    <property type="entry name" value="Acyl-CoA dehydrogenase NM domain-like"/>
    <property type="match status" value="1"/>
</dbReference>
<proteinExistence type="inferred from homology"/>
<dbReference type="PIRSF" id="PIRSF016578">
    <property type="entry name" value="HsaA"/>
    <property type="match status" value="1"/>
</dbReference>
<evidence type="ECO:0000256" key="2">
    <source>
        <dbReference type="ARBA" id="ARBA00009347"/>
    </source>
</evidence>
<keyword evidence="5" id="KW-0560">Oxidoreductase</keyword>
<dbReference type="InterPro" id="IPR046373">
    <property type="entry name" value="Acyl-CoA_Oxase/DH_mid-dom_sf"/>
</dbReference>
<keyword evidence="3" id="KW-0285">Flavoprotein</keyword>
<dbReference type="Proteomes" id="UP001595715">
    <property type="component" value="Unassembled WGS sequence"/>
</dbReference>
<comment type="similarity">
    <text evidence="2">Belongs to the acyl-CoA dehydrogenase family.</text>
</comment>
<comment type="caution">
    <text evidence="7">The sequence shown here is derived from an EMBL/GenBank/DDBJ whole genome shotgun (WGS) entry which is preliminary data.</text>
</comment>
<dbReference type="Gene3D" id="1.10.540.10">
    <property type="entry name" value="Acyl-CoA dehydrogenase/oxidase, N-terminal domain"/>
    <property type="match status" value="1"/>
</dbReference>
<dbReference type="SUPFAM" id="SSF47203">
    <property type="entry name" value="Acyl-CoA dehydrogenase C-terminal domain-like"/>
    <property type="match status" value="1"/>
</dbReference>
<name>A0ABV8K9B2_9BACL</name>
<dbReference type="Pfam" id="PF00441">
    <property type="entry name" value="Acyl-CoA_dh_1"/>
    <property type="match status" value="1"/>
</dbReference>
<evidence type="ECO:0000256" key="4">
    <source>
        <dbReference type="ARBA" id="ARBA00022827"/>
    </source>
</evidence>
<protein>
    <submittedName>
        <fullName evidence="7">Acyl-CoA dehydrogenase family protein</fullName>
    </submittedName>
</protein>
<dbReference type="RefSeq" id="WP_377721260.1">
    <property type="nucleotide sequence ID" value="NZ_JBHSAM010000034.1"/>
</dbReference>